<dbReference type="InterPro" id="IPR000182">
    <property type="entry name" value="GNAT_dom"/>
</dbReference>
<protein>
    <submittedName>
        <fullName evidence="2">GNAT family N-acetyltransferase</fullName>
    </submittedName>
</protein>
<dbReference type="AlphaFoldDB" id="A0A328ABI9"/>
<proteinExistence type="predicted"/>
<dbReference type="GO" id="GO:0016747">
    <property type="term" value="F:acyltransferase activity, transferring groups other than amino-acyl groups"/>
    <property type="evidence" value="ECO:0007669"/>
    <property type="project" value="InterPro"/>
</dbReference>
<reference evidence="3" key="1">
    <citation type="submission" date="2018-05" db="EMBL/GenBank/DDBJ databases">
        <authorList>
            <person name="Li X."/>
        </authorList>
    </citation>
    <scope>NUCLEOTIDE SEQUENCE [LARGE SCALE GENOMIC DNA]</scope>
    <source>
        <strain evidence="3">YIM 73061</strain>
    </source>
</reference>
<evidence type="ECO:0000313" key="3">
    <source>
        <dbReference type="Proteomes" id="UP000249725"/>
    </source>
</evidence>
<keyword evidence="2" id="KW-0808">Transferase</keyword>
<dbReference type="SUPFAM" id="SSF55729">
    <property type="entry name" value="Acyl-CoA N-acyltransferases (Nat)"/>
    <property type="match status" value="1"/>
</dbReference>
<sequence>MTAGEVLRTQRLLLRELTEADAPFMLELLNQPGFLKNIGDRGVRTLDDARVHIGVQRSRYAQLGYGLWAAALSSGELIGLCGLVRRNGLEHPDLGYAFLARHEGQGYATEAAAAVVSHVRRNLGIGALAAITSPENAASIAVLEKLGFRFVGLKRLPGEDKDVRYFEA</sequence>
<dbReference type="InterPro" id="IPR016181">
    <property type="entry name" value="Acyl_CoA_acyltransferase"/>
</dbReference>
<evidence type="ECO:0000313" key="2">
    <source>
        <dbReference type="EMBL" id="RAK52010.1"/>
    </source>
</evidence>
<keyword evidence="3" id="KW-1185">Reference proteome</keyword>
<evidence type="ECO:0000259" key="1">
    <source>
        <dbReference type="PROSITE" id="PS51186"/>
    </source>
</evidence>
<feature type="domain" description="N-acetyltransferase" evidence="1">
    <location>
        <begin position="12"/>
        <end position="168"/>
    </location>
</feature>
<dbReference type="PANTHER" id="PTHR43792">
    <property type="entry name" value="GNAT FAMILY, PUTATIVE (AFU_ORTHOLOGUE AFUA_3G00765)-RELATED-RELATED"/>
    <property type="match status" value="1"/>
</dbReference>
<dbReference type="PROSITE" id="PS51186">
    <property type="entry name" value="GNAT"/>
    <property type="match status" value="1"/>
</dbReference>
<dbReference type="Proteomes" id="UP000249725">
    <property type="component" value="Unassembled WGS sequence"/>
</dbReference>
<accession>A0A328ABI9</accession>
<dbReference type="PANTHER" id="PTHR43792:SF1">
    <property type="entry name" value="N-ACETYLTRANSFERASE DOMAIN-CONTAINING PROTEIN"/>
    <property type="match status" value="1"/>
</dbReference>
<dbReference type="EMBL" id="QFYR01000003">
    <property type="protein sequence ID" value="RAK52010.1"/>
    <property type="molecule type" value="Genomic_DNA"/>
</dbReference>
<dbReference type="InterPro" id="IPR051531">
    <property type="entry name" value="N-acetyltransferase"/>
</dbReference>
<dbReference type="OrthoDB" id="6293260at2"/>
<organism evidence="2 3">
    <name type="scientific">Phenylobacterium deserti</name>
    <dbReference type="NCBI Taxonomy" id="1914756"/>
    <lineage>
        <taxon>Bacteria</taxon>
        <taxon>Pseudomonadati</taxon>
        <taxon>Pseudomonadota</taxon>
        <taxon>Alphaproteobacteria</taxon>
        <taxon>Caulobacterales</taxon>
        <taxon>Caulobacteraceae</taxon>
        <taxon>Phenylobacterium</taxon>
    </lineage>
</organism>
<name>A0A328ABI9_9CAUL</name>
<gene>
    <name evidence="2" type="ORF">DJ018_12660</name>
</gene>
<comment type="caution">
    <text evidence="2">The sequence shown here is derived from an EMBL/GenBank/DDBJ whole genome shotgun (WGS) entry which is preliminary data.</text>
</comment>
<dbReference type="RefSeq" id="WP_111515334.1">
    <property type="nucleotide sequence ID" value="NZ_QFYR01000003.1"/>
</dbReference>
<dbReference type="Gene3D" id="3.40.630.30">
    <property type="match status" value="1"/>
</dbReference>
<dbReference type="Pfam" id="PF13302">
    <property type="entry name" value="Acetyltransf_3"/>
    <property type="match status" value="1"/>
</dbReference>